<evidence type="ECO:0000256" key="2">
    <source>
        <dbReference type="SAM" id="SignalP"/>
    </source>
</evidence>
<proteinExistence type="predicted"/>
<name>A0A7S3IWF3_9SPIT</name>
<accession>A0A7S3IWF3</accession>
<feature type="signal peptide" evidence="2">
    <location>
        <begin position="1"/>
        <end position="17"/>
    </location>
</feature>
<organism evidence="3">
    <name type="scientific">Strombidium inclinatum</name>
    <dbReference type="NCBI Taxonomy" id="197538"/>
    <lineage>
        <taxon>Eukaryota</taxon>
        <taxon>Sar</taxon>
        <taxon>Alveolata</taxon>
        <taxon>Ciliophora</taxon>
        <taxon>Intramacronucleata</taxon>
        <taxon>Spirotrichea</taxon>
        <taxon>Oligotrichia</taxon>
        <taxon>Strombidiidae</taxon>
        <taxon>Strombidium</taxon>
    </lineage>
</organism>
<reference evidence="3" key="1">
    <citation type="submission" date="2021-01" db="EMBL/GenBank/DDBJ databases">
        <authorList>
            <person name="Corre E."/>
            <person name="Pelletier E."/>
            <person name="Niang G."/>
            <person name="Scheremetjew M."/>
            <person name="Finn R."/>
            <person name="Kale V."/>
            <person name="Holt S."/>
            <person name="Cochrane G."/>
            <person name="Meng A."/>
            <person name="Brown T."/>
            <person name="Cohen L."/>
        </authorList>
    </citation>
    <scope>NUCLEOTIDE SEQUENCE</scope>
    <source>
        <strain evidence="3">S3</strain>
    </source>
</reference>
<evidence type="ECO:0000256" key="1">
    <source>
        <dbReference type="SAM" id="MobiDB-lite"/>
    </source>
</evidence>
<evidence type="ECO:0000313" key="3">
    <source>
        <dbReference type="EMBL" id="CAE0334763.1"/>
    </source>
</evidence>
<feature type="chain" id="PRO_5031214210" evidence="2">
    <location>
        <begin position="18"/>
        <end position="99"/>
    </location>
</feature>
<dbReference type="EMBL" id="HBIH01038151">
    <property type="protein sequence ID" value="CAE0334763.1"/>
    <property type="molecule type" value="Transcribed_RNA"/>
</dbReference>
<protein>
    <submittedName>
        <fullName evidence="3">Uncharacterized protein</fullName>
    </submittedName>
</protein>
<keyword evidence="2" id="KW-0732">Signal</keyword>
<feature type="region of interest" description="Disordered" evidence="1">
    <location>
        <begin position="77"/>
        <end position="99"/>
    </location>
</feature>
<dbReference type="AlphaFoldDB" id="A0A7S3IWF3"/>
<sequence>MALAISCLLAMFCVCGCLICCSYCQMEQQYDQLEMTVRDNAREAGLPDDYDFNEDNVYMQELRREEELKYGVVQRAENEEESLATKRRGAVEEEETGHI</sequence>
<gene>
    <name evidence="3" type="ORF">SINC0208_LOCUS15402</name>
</gene>